<dbReference type="OrthoDB" id="9803237at2"/>
<sequence length="1176" mass="135832">MVIPKFVHLNIRSDFSIVDGLANPYKIVQEAKNLNMGAIAITDLNNLFSSLKFYKVANKMGIKPIIGIDIYVQSMFQDNIIKKITLLACTKEGYRNLSMLVTLAHKIDKVNMVKVCLQQKWLTIYNKGLILLSGGISGELGYSLLKKNWKMVDKIILFYDKYFPNSFYLQLERINQKDENLYITRVLSLARIKGIPVVATNSVCFLKKKDFYIHNIRVAINRRIMISDTDFKKSYTCHQFLKSENEMIQLFRDIPEAVKNSVEIAKRCNYFFELNKIYLPVFNTGTDTEQNFLIKSAYFGLKERLNSLKIKKKNNYFIDHKKYINRLQEELKVINDMGFPGYFLIVMEFIQWAKKNNIAVGPGRGSGAGSLVAYALKITEVDPLQFDLLFERFLNPHRVSMPDFDIDFCMEKRDLVIEHVAKKYGTDSVAQIITFGTMTAKAVVRDVGRVLGYPYGFINNLSKLIPMDVGVKLQEALLMSNELQELYNTNEDVKIVVDISKKLEGVTRNVGKHAGGVIISPFQITNFVPLYFDENSNNPLTQFDKYDIESIGLVKFDFLGLKTLTVIQRTVNTINKNRKNSDQYININTISLYDKKPFSILKCSETSGIFQLESLGMKDLIRRLKPDSFEDIIALVALFRPGPLQSGMVDNFINRKHRKEKISYPDVKWQHLCLKPILESTYGIILYQEQVMKIAQVLAGYTLSEADILRRAIGKKDPIEMEKQRLIFQKGAQKKKISISLSIKIFDLLEKFAGYGFNKSHSAAYALITYQTIWLKYYYPEEFLSAVMTSDMDNIDKLIKLIEECKRMKIKILSPCVNHGYYHFHVNKKQEIIYGMGAIKGIGSHSINLIIKNRKKYGFFIDLFDFCLRIVVYKITVKIVEKLIMAGCFDFTYIDRSILVGTLPSIFISVKQYLLFKSQNQQDFFGSPLKELKMLSTNNKENIYSKWTKKTKLDHEYAVLGVYLSGHPFNEYYFELKKYIKSTKIIKISKISINKFVVVTGIIKYVKFKNTKNNKKIAIISIDDSSAIIEVVVFSNLIENVRCFLKKDTILIVKGKISFDNFNNQLKITAVNITDIEYARHTCLSKIVIYIDKNVISQNNISDIQNILKKNKKGNTLFEICYLHAHVKEFSTLQNSWNIFPDNNFINLIYSFSFIQKINLFFRKDNDINIFKIYSS</sequence>
<feature type="domain" description="Polymerase/histidinol phosphatase N-terminal" evidence="10">
    <location>
        <begin position="7"/>
        <end position="74"/>
    </location>
</feature>
<dbReference type="InterPro" id="IPR041931">
    <property type="entry name" value="DNA_pol3_alpha_thumb_dom"/>
</dbReference>
<dbReference type="Pfam" id="PF14579">
    <property type="entry name" value="HHH_6"/>
    <property type="match status" value="1"/>
</dbReference>
<keyword evidence="6 11" id="KW-0548">Nucleotidyltransferase</keyword>
<dbReference type="Gene3D" id="3.20.20.140">
    <property type="entry name" value="Metal-dependent hydrolases"/>
    <property type="match status" value="1"/>
</dbReference>
<dbReference type="Gene3D" id="1.10.150.870">
    <property type="match status" value="1"/>
</dbReference>
<evidence type="ECO:0000256" key="7">
    <source>
        <dbReference type="ARBA" id="ARBA00022705"/>
    </source>
</evidence>
<dbReference type="InterPro" id="IPR040982">
    <property type="entry name" value="DNA_pol3_finger"/>
</dbReference>
<keyword evidence="7" id="KW-0235">DNA replication</keyword>
<accession>A0A4D6YF79</accession>
<dbReference type="GO" id="GO:0003676">
    <property type="term" value="F:nucleic acid binding"/>
    <property type="evidence" value="ECO:0007669"/>
    <property type="project" value="InterPro"/>
</dbReference>
<dbReference type="EMBL" id="CP034852">
    <property type="protein sequence ID" value="QCI26723.1"/>
    <property type="molecule type" value="Genomic_DNA"/>
</dbReference>
<keyword evidence="12" id="KW-1185">Reference proteome</keyword>
<evidence type="ECO:0000256" key="3">
    <source>
        <dbReference type="ARBA" id="ARBA00019114"/>
    </source>
</evidence>
<evidence type="ECO:0000256" key="1">
    <source>
        <dbReference type="ARBA" id="ARBA00004496"/>
    </source>
</evidence>
<dbReference type="InterPro" id="IPR004365">
    <property type="entry name" value="NA-bd_OB_tRNA"/>
</dbReference>
<dbReference type="Gene3D" id="2.40.50.140">
    <property type="entry name" value="Nucleic acid-binding proteins"/>
    <property type="match status" value="1"/>
</dbReference>
<evidence type="ECO:0000256" key="9">
    <source>
        <dbReference type="ARBA" id="ARBA00049244"/>
    </source>
</evidence>
<gene>
    <name evidence="11" type="ORF">D9V80_00905</name>
</gene>
<dbReference type="Pfam" id="PF17657">
    <property type="entry name" value="DNA_pol3_finger"/>
    <property type="match status" value="1"/>
</dbReference>
<dbReference type="Pfam" id="PF01336">
    <property type="entry name" value="tRNA_anti-codon"/>
    <property type="match status" value="1"/>
</dbReference>
<evidence type="ECO:0000313" key="11">
    <source>
        <dbReference type="EMBL" id="QCI26723.1"/>
    </source>
</evidence>
<dbReference type="InterPro" id="IPR004805">
    <property type="entry name" value="DnaE2/DnaE/PolC"/>
</dbReference>
<dbReference type="SUPFAM" id="SSF89550">
    <property type="entry name" value="PHP domain-like"/>
    <property type="match status" value="1"/>
</dbReference>
<keyword evidence="5 11" id="KW-0808">Transferase</keyword>
<dbReference type="EC" id="2.7.7.7" evidence="2"/>
<dbReference type="SMART" id="SM00481">
    <property type="entry name" value="POLIIIAc"/>
    <property type="match status" value="1"/>
</dbReference>
<dbReference type="InterPro" id="IPR012340">
    <property type="entry name" value="NA-bd_OB-fold"/>
</dbReference>
<evidence type="ECO:0000259" key="10">
    <source>
        <dbReference type="SMART" id="SM00481"/>
    </source>
</evidence>
<dbReference type="GO" id="GO:0008408">
    <property type="term" value="F:3'-5' exonuclease activity"/>
    <property type="evidence" value="ECO:0007669"/>
    <property type="project" value="InterPro"/>
</dbReference>
<keyword evidence="8" id="KW-0239">DNA-directed DNA polymerase</keyword>
<comment type="catalytic activity">
    <reaction evidence="9">
        <text>DNA(n) + a 2'-deoxyribonucleoside 5'-triphosphate = DNA(n+1) + diphosphate</text>
        <dbReference type="Rhea" id="RHEA:22508"/>
        <dbReference type="Rhea" id="RHEA-COMP:17339"/>
        <dbReference type="Rhea" id="RHEA-COMP:17340"/>
        <dbReference type="ChEBI" id="CHEBI:33019"/>
        <dbReference type="ChEBI" id="CHEBI:61560"/>
        <dbReference type="ChEBI" id="CHEBI:173112"/>
        <dbReference type="EC" id="2.7.7.7"/>
    </reaction>
</comment>
<evidence type="ECO:0000313" key="12">
    <source>
        <dbReference type="Proteomes" id="UP000298782"/>
    </source>
</evidence>
<evidence type="ECO:0000256" key="6">
    <source>
        <dbReference type="ARBA" id="ARBA00022695"/>
    </source>
</evidence>
<reference evidence="11 12" key="1">
    <citation type="submission" date="2018-12" db="EMBL/GenBank/DDBJ databases">
        <authorList>
            <person name="Chong R.A."/>
        </authorList>
    </citation>
    <scope>NUCLEOTIDE SEQUENCE [LARGE SCALE GENOMIC DNA]</scope>
    <source>
        <strain evidence="11 12">Tca</strain>
    </source>
</reference>
<dbReference type="InterPro" id="IPR011708">
    <property type="entry name" value="DNA_pol3_alpha_NTPase_dom"/>
</dbReference>
<dbReference type="NCBIfam" id="NF004226">
    <property type="entry name" value="PRK05673.1"/>
    <property type="match status" value="1"/>
</dbReference>
<evidence type="ECO:0000256" key="4">
    <source>
        <dbReference type="ARBA" id="ARBA00022490"/>
    </source>
</evidence>
<dbReference type="InterPro" id="IPR029460">
    <property type="entry name" value="DNAPol_HHH"/>
</dbReference>
<keyword evidence="4" id="KW-0963">Cytoplasm</keyword>
<dbReference type="InterPro" id="IPR016195">
    <property type="entry name" value="Pol/histidinol_Pase-like"/>
</dbReference>
<dbReference type="GO" id="GO:0005737">
    <property type="term" value="C:cytoplasm"/>
    <property type="evidence" value="ECO:0007669"/>
    <property type="project" value="UniProtKB-SubCell"/>
</dbReference>
<comment type="subcellular location">
    <subcellularLocation>
        <location evidence="1">Cytoplasm</location>
    </subcellularLocation>
</comment>
<protein>
    <recommendedName>
        <fullName evidence="3">DNA polymerase III subunit alpha</fullName>
        <ecNumber evidence="2">2.7.7.7</ecNumber>
    </recommendedName>
</protein>
<evidence type="ECO:0000256" key="2">
    <source>
        <dbReference type="ARBA" id="ARBA00012417"/>
    </source>
</evidence>
<reference evidence="11 12" key="2">
    <citation type="submission" date="2019-05" db="EMBL/GenBank/DDBJ databases">
        <title>Genome evolution of the obligate endosymbiont Buchnera aphidicola.</title>
        <authorList>
            <person name="Moran N.A."/>
        </authorList>
    </citation>
    <scope>NUCLEOTIDE SEQUENCE [LARGE SCALE GENOMIC DNA]</scope>
    <source>
        <strain evidence="11 12">Tca</strain>
    </source>
</reference>
<dbReference type="Gene3D" id="1.10.10.1600">
    <property type="entry name" value="Bacterial DNA polymerase III alpha subunit, thumb domain"/>
    <property type="match status" value="1"/>
</dbReference>
<evidence type="ECO:0000256" key="8">
    <source>
        <dbReference type="ARBA" id="ARBA00022932"/>
    </source>
</evidence>
<dbReference type="InterPro" id="IPR004013">
    <property type="entry name" value="PHP_dom"/>
</dbReference>
<evidence type="ECO:0000256" key="5">
    <source>
        <dbReference type="ARBA" id="ARBA00022679"/>
    </source>
</evidence>
<dbReference type="CDD" id="cd04485">
    <property type="entry name" value="DnaE_OBF"/>
    <property type="match status" value="1"/>
</dbReference>
<name>A0A4D6YF79_9GAMM</name>
<dbReference type="Pfam" id="PF02811">
    <property type="entry name" value="PHP"/>
    <property type="match status" value="1"/>
</dbReference>
<dbReference type="GO" id="GO:0003887">
    <property type="term" value="F:DNA-directed DNA polymerase activity"/>
    <property type="evidence" value="ECO:0007669"/>
    <property type="project" value="UniProtKB-KW"/>
</dbReference>
<dbReference type="PANTHER" id="PTHR32294">
    <property type="entry name" value="DNA POLYMERASE III SUBUNIT ALPHA"/>
    <property type="match status" value="1"/>
</dbReference>
<dbReference type="GO" id="GO:0006260">
    <property type="term" value="P:DNA replication"/>
    <property type="evidence" value="ECO:0007669"/>
    <property type="project" value="UniProtKB-KW"/>
</dbReference>
<dbReference type="Proteomes" id="UP000298782">
    <property type="component" value="Chromosome"/>
</dbReference>
<dbReference type="RefSeq" id="WP_158353330.1">
    <property type="nucleotide sequence ID" value="NZ_CP034852.1"/>
</dbReference>
<dbReference type="InterPro" id="IPR003141">
    <property type="entry name" value="Pol/His_phosphatase_N"/>
</dbReference>
<proteinExistence type="predicted"/>
<dbReference type="PANTHER" id="PTHR32294:SF0">
    <property type="entry name" value="DNA POLYMERASE III SUBUNIT ALPHA"/>
    <property type="match status" value="1"/>
</dbReference>
<dbReference type="SUPFAM" id="SSF50249">
    <property type="entry name" value="Nucleic acid-binding proteins"/>
    <property type="match status" value="1"/>
</dbReference>
<dbReference type="NCBIfam" id="TIGR00594">
    <property type="entry name" value="polc"/>
    <property type="match status" value="1"/>
</dbReference>
<dbReference type="AlphaFoldDB" id="A0A4D6YF79"/>
<organism evidence="11 12">
    <name type="scientific">Buchnera aphidicola</name>
    <name type="common">Thelaxes californica</name>
    <dbReference type="NCBI Taxonomy" id="1315998"/>
    <lineage>
        <taxon>Bacteria</taxon>
        <taxon>Pseudomonadati</taxon>
        <taxon>Pseudomonadota</taxon>
        <taxon>Gammaproteobacteria</taxon>
        <taxon>Enterobacterales</taxon>
        <taxon>Erwiniaceae</taxon>
        <taxon>Buchnera</taxon>
    </lineage>
</organism>
<dbReference type="Pfam" id="PF07733">
    <property type="entry name" value="DNA_pol3_alpha"/>
    <property type="match status" value="1"/>
</dbReference>